<dbReference type="RefSeq" id="WP_376921059.1">
    <property type="nucleotide sequence ID" value="NZ_JBHRSW010000039.1"/>
</dbReference>
<keyword evidence="1" id="KW-0597">Phosphoprotein</keyword>
<name>A0ABV7FVQ9_9ALTE</name>
<dbReference type="Proteomes" id="UP001595478">
    <property type="component" value="Unassembled WGS sequence"/>
</dbReference>
<keyword evidence="4" id="KW-1185">Reference proteome</keyword>
<proteinExistence type="predicted"/>
<feature type="modified residue" description="4-aspartylphosphate" evidence="1">
    <location>
        <position position="53"/>
    </location>
</feature>
<reference evidence="4" key="1">
    <citation type="journal article" date="2019" name="Int. J. Syst. Evol. Microbiol.">
        <title>The Global Catalogue of Microorganisms (GCM) 10K type strain sequencing project: providing services to taxonomists for standard genome sequencing and annotation.</title>
        <authorList>
            <consortium name="The Broad Institute Genomics Platform"/>
            <consortium name="The Broad Institute Genome Sequencing Center for Infectious Disease"/>
            <person name="Wu L."/>
            <person name="Ma J."/>
        </authorList>
    </citation>
    <scope>NUCLEOTIDE SEQUENCE [LARGE SCALE GENOMIC DNA]</scope>
    <source>
        <strain evidence="4">KCTC 52473</strain>
    </source>
</reference>
<dbReference type="SUPFAM" id="SSF52172">
    <property type="entry name" value="CheY-like"/>
    <property type="match status" value="1"/>
</dbReference>
<dbReference type="InterPro" id="IPR011006">
    <property type="entry name" value="CheY-like_superfamily"/>
</dbReference>
<sequence>MQQRVLLVEDDEDLGQLMVQFIQADGFSVDWHRRGELVLSSLASLRPDIILMDVHTASAF</sequence>
<dbReference type="InterPro" id="IPR001789">
    <property type="entry name" value="Sig_transdc_resp-reg_receiver"/>
</dbReference>
<gene>
    <name evidence="3" type="ORF">ACFOHL_15005</name>
</gene>
<protein>
    <submittedName>
        <fullName evidence="3">Response regulator</fullName>
    </submittedName>
</protein>
<dbReference type="Pfam" id="PF00072">
    <property type="entry name" value="Response_reg"/>
    <property type="match status" value="1"/>
</dbReference>
<evidence type="ECO:0000313" key="4">
    <source>
        <dbReference type="Proteomes" id="UP001595478"/>
    </source>
</evidence>
<dbReference type="Gene3D" id="3.40.50.2300">
    <property type="match status" value="1"/>
</dbReference>
<dbReference type="EMBL" id="JBHRSW010000039">
    <property type="protein sequence ID" value="MFC3122932.1"/>
    <property type="molecule type" value="Genomic_DNA"/>
</dbReference>
<organism evidence="3 4">
    <name type="scientific">Agaribacter flavus</name>
    <dbReference type="NCBI Taxonomy" id="1902781"/>
    <lineage>
        <taxon>Bacteria</taxon>
        <taxon>Pseudomonadati</taxon>
        <taxon>Pseudomonadota</taxon>
        <taxon>Gammaproteobacteria</taxon>
        <taxon>Alteromonadales</taxon>
        <taxon>Alteromonadaceae</taxon>
        <taxon>Agaribacter</taxon>
    </lineage>
</organism>
<accession>A0ABV7FVQ9</accession>
<evidence type="ECO:0000259" key="2">
    <source>
        <dbReference type="PROSITE" id="PS50110"/>
    </source>
</evidence>
<comment type="caution">
    <text evidence="3">The sequence shown here is derived from an EMBL/GenBank/DDBJ whole genome shotgun (WGS) entry which is preliminary data.</text>
</comment>
<evidence type="ECO:0000256" key="1">
    <source>
        <dbReference type="PROSITE-ProRule" id="PRU00169"/>
    </source>
</evidence>
<dbReference type="PROSITE" id="PS50110">
    <property type="entry name" value="RESPONSE_REGULATORY"/>
    <property type="match status" value="1"/>
</dbReference>
<evidence type="ECO:0000313" key="3">
    <source>
        <dbReference type="EMBL" id="MFC3122932.1"/>
    </source>
</evidence>
<feature type="domain" description="Response regulatory" evidence="2">
    <location>
        <begin position="4"/>
        <end position="60"/>
    </location>
</feature>